<gene>
    <name evidence="2" type="ORF">POCTA_138.1.T1750001</name>
</gene>
<feature type="region of interest" description="Disordered" evidence="1">
    <location>
        <begin position="1"/>
        <end position="26"/>
    </location>
</feature>
<evidence type="ECO:0000256" key="1">
    <source>
        <dbReference type="SAM" id="MobiDB-lite"/>
    </source>
</evidence>
<reference evidence="2" key="1">
    <citation type="submission" date="2021-01" db="EMBL/GenBank/DDBJ databases">
        <authorList>
            <consortium name="Genoscope - CEA"/>
            <person name="William W."/>
        </authorList>
    </citation>
    <scope>NUCLEOTIDE SEQUENCE</scope>
</reference>
<sequence length="111" mass="12996">MMNNKKPKTKNQEIEEARGWSNQQNNSTEDLMAVHIDNISNQQTIEKYIFDLQPLVKQLRLPSQWKYLEKFSFKKSGCSLDDGLDVNFNNSEEEEKTQTISQTEQNIRDAI</sequence>
<dbReference type="EMBL" id="CAJJDP010000179">
    <property type="protein sequence ID" value="CAD8214353.1"/>
    <property type="molecule type" value="Genomic_DNA"/>
</dbReference>
<accession>A0A8S1YL22</accession>
<comment type="caution">
    <text evidence="2">The sequence shown here is derived from an EMBL/GenBank/DDBJ whole genome shotgun (WGS) entry which is preliminary data.</text>
</comment>
<name>A0A8S1YL22_PAROT</name>
<evidence type="ECO:0000313" key="2">
    <source>
        <dbReference type="EMBL" id="CAD8214353.1"/>
    </source>
</evidence>
<keyword evidence="3" id="KW-1185">Reference proteome</keyword>
<evidence type="ECO:0000313" key="3">
    <source>
        <dbReference type="Proteomes" id="UP000683925"/>
    </source>
</evidence>
<feature type="region of interest" description="Disordered" evidence="1">
    <location>
        <begin position="90"/>
        <end position="111"/>
    </location>
</feature>
<proteinExistence type="predicted"/>
<protein>
    <submittedName>
        <fullName evidence="2">Uncharacterized protein</fullName>
    </submittedName>
</protein>
<organism evidence="2 3">
    <name type="scientific">Paramecium octaurelia</name>
    <dbReference type="NCBI Taxonomy" id="43137"/>
    <lineage>
        <taxon>Eukaryota</taxon>
        <taxon>Sar</taxon>
        <taxon>Alveolata</taxon>
        <taxon>Ciliophora</taxon>
        <taxon>Intramacronucleata</taxon>
        <taxon>Oligohymenophorea</taxon>
        <taxon>Peniculida</taxon>
        <taxon>Parameciidae</taxon>
        <taxon>Paramecium</taxon>
    </lineage>
</organism>
<dbReference type="AlphaFoldDB" id="A0A8S1YL22"/>
<dbReference type="Proteomes" id="UP000683925">
    <property type="component" value="Unassembled WGS sequence"/>
</dbReference>